<dbReference type="Proteomes" id="UP000298714">
    <property type="component" value="Chromosome"/>
</dbReference>
<proteinExistence type="predicted"/>
<dbReference type="KEGG" id="hgn:E6W36_03865"/>
<dbReference type="PROSITE" id="PS51257">
    <property type="entry name" value="PROKAR_LIPOPROTEIN"/>
    <property type="match status" value="1"/>
</dbReference>
<evidence type="ECO:0000256" key="1">
    <source>
        <dbReference type="SAM" id="SignalP"/>
    </source>
</evidence>
<dbReference type="RefSeq" id="WP_222873839.1">
    <property type="nucleotide sequence ID" value="NZ_CP039704.1"/>
</dbReference>
<name>A0A4D7C5R0_9SPHN</name>
<evidence type="ECO:0000313" key="2">
    <source>
        <dbReference type="EMBL" id="QCI79030.1"/>
    </source>
</evidence>
<sequence length="163" mass="17405">MRRTPLLLVALLIGCAGHQPAATSTAAAPSIPGQAPERPGALKAELEQPPFTRDAVLKLNAIVARAKTELDSYDAKASGFRAAVTAARSAPDDKALRAKADAVRSELAGMQRRAHEALRDMKAAEAEVRTSGDYYNDVILSAMVYFVEQADKELTEAVNRLSS</sequence>
<organism evidence="2 3">
    <name type="scientific">Hankyongella ginsenosidimutans</name>
    <dbReference type="NCBI Taxonomy" id="1763828"/>
    <lineage>
        <taxon>Bacteria</taxon>
        <taxon>Pseudomonadati</taxon>
        <taxon>Pseudomonadota</taxon>
        <taxon>Alphaproteobacteria</taxon>
        <taxon>Sphingomonadales</taxon>
        <taxon>Sphingomonadaceae</taxon>
        <taxon>Hankyongella</taxon>
    </lineage>
</organism>
<keyword evidence="1" id="KW-0732">Signal</keyword>
<accession>A0A4D7C5R0</accession>
<evidence type="ECO:0008006" key="4">
    <source>
        <dbReference type="Google" id="ProtNLM"/>
    </source>
</evidence>
<feature type="chain" id="PRO_5020782348" description="DUF4398 domain-containing protein" evidence="1">
    <location>
        <begin position="22"/>
        <end position="163"/>
    </location>
</feature>
<reference evidence="3" key="1">
    <citation type="submission" date="2019-04" db="EMBL/GenBank/DDBJ databases">
        <title>Complete genome sequence of Sphingomonas sp. W1-2-3.</title>
        <authorList>
            <person name="Im W.T."/>
        </authorList>
    </citation>
    <scope>NUCLEOTIDE SEQUENCE [LARGE SCALE GENOMIC DNA]</scope>
    <source>
        <strain evidence="3">W1-2-3</strain>
    </source>
</reference>
<feature type="signal peptide" evidence="1">
    <location>
        <begin position="1"/>
        <end position="21"/>
    </location>
</feature>
<keyword evidence="3" id="KW-1185">Reference proteome</keyword>
<protein>
    <recommendedName>
        <fullName evidence="4">DUF4398 domain-containing protein</fullName>
    </recommendedName>
</protein>
<dbReference type="AlphaFoldDB" id="A0A4D7C5R0"/>
<evidence type="ECO:0000313" key="3">
    <source>
        <dbReference type="Proteomes" id="UP000298714"/>
    </source>
</evidence>
<dbReference type="EMBL" id="CP039704">
    <property type="protein sequence ID" value="QCI79030.1"/>
    <property type="molecule type" value="Genomic_DNA"/>
</dbReference>
<gene>
    <name evidence="2" type="ORF">E6W36_03865</name>
</gene>